<comment type="similarity">
    <text evidence="2">Belongs to the purine-cytosine permease (2.A.39) family.</text>
</comment>
<keyword evidence="10" id="KW-1185">Reference proteome</keyword>
<evidence type="ECO:0000256" key="2">
    <source>
        <dbReference type="ARBA" id="ARBA00008974"/>
    </source>
</evidence>
<keyword evidence="3" id="KW-0813">Transport</keyword>
<keyword evidence="5 8" id="KW-1133">Transmembrane helix</keyword>
<organism evidence="9 10">
    <name type="scientific">Phaeomoniella chlamydospora</name>
    <name type="common">Phaeoacremonium chlamydosporum</name>
    <dbReference type="NCBI Taxonomy" id="158046"/>
    <lineage>
        <taxon>Eukaryota</taxon>
        <taxon>Fungi</taxon>
        <taxon>Dikarya</taxon>
        <taxon>Ascomycota</taxon>
        <taxon>Pezizomycotina</taxon>
        <taxon>Eurotiomycetes</taxon>
        <taxon>Chaetothyriomycetidae</taxon>
        <taxon>Phaeomoniellales</taxon>
        <taxon>Phaeomoniellaceae</taxon>
        <taxon>Phaeomoniella</taxon>
    </lineage>
</organism>
<dbReference type="GO" id="GO:0005886">
    <property type="term" value="C:plasma membrane"/>
    <property type="evidence" value="ECO:0007669"/>
    <property type="project" value="TreeGrafter"/>
</dbReference>
<reference evidence="9 10" key="2">
    <citation type="submission" date="2015-05" db="EMBL/GenBank/DDBJ databases">
        <authorList>
            <person name="Morales-Cruz A."/>
            <person name="Amrine K.C."/>
            <person name="Cantu D."/>
        </authorList>
    </citation>
    <scope>NUCLEOTIDE SEQUENCE [LARGE SCALE GENOMIC DNA]</scope>
    <source>
        <strain evidence="9">UCRPC4</strain>
    </source>
</reference>
<feature type="transmembrane region" description="Helical" evidence="8">
    <location>
        <begin position="440"/>
        <end position="461"/>
    </location>
</feature>
<evidence type="ECO:0000256" key="1">
    <source>
        <dbReference type="ARBA" id="ARBA00004141"/>
    </source>
</evidence>
<feature type="transmembrane region" description="Helical" evidence="8">
    <location>
        <begin position="288"/>
        <end position="307"/>
    </location>
</feature>
<gene>
    <name evidence="9" type="ORF">UCRPC4_g00631</name>
</gene>
<comment type="caution">
    <text evidence="9">The sequence shown here is derived from an EMBL/GenBank/DDBJ whole genome shotgun (WGS) entry which is preliminary data.</text>
</comment>
<dbReference type="EMBL" id="LCWF01000014">
    <property type="protein sequence ID" value="KKY28285.1"/>
    <property type="molecule type" value="Genomic_DNA"/>
</dbReference>
<dbReference type="InterPro" id="IPR001248">
    <property type="entry name" value="Pur-cyt_permease"/>
</dbReference>
<dbReference type="Gene3D" id="1.10.4160.10">
    <property type="entry name" value="Hydantoin permease"/>
    <property type="match status" value="1"/>
</dbReference>
<evidence type="ECO:0000256" key="7">
    <source>
        <dbReference type="SAM" id="MobiDB-lite"/>
    </source>
</evidence>
<feature type="transmembrane region" description="Helical" evidence="8">
    <location>
        <begin position="101"/>
        <end position="122"/>
    </location>
</feature>
<feature type="transmembrane region" description="Helical" evidence="8">
    <location>
        <begin position="237"/>
        <end position="262"/>
    </location>
</feature>
<feature type="transmembrane region" description="Helical" evidence="8">
    <location>
        <begin position="164"/>
        <end position="183"/>
    </location>
</feature>
<name>A0A0G2HIT4_PHACM</name>
<feature type="transmembrane region" description="Helical" evidence="8">
    <location>
        <begin position="328"/>
        <end position="350"/>
    </location>
</feature>
<evidence type="ECO:0000313" key="9">
    <source>
        <dbReference type="EMBL" id="KKY28285.1"/>
    </source>
</evidence>
<feature type="region of interest" description="Disordered" evidence="7">
    <location>
        <begin position="1"/>
        <end position="24"/>
    </location>
</feature>
<feature type="transmembrane region" description="Helical" evidence="8">
    <location>
        <begin position="356"/>
        <end position="373"/>
    </location>
</feature>
<reference evidence="9 10" key="1">
    <citation type="submission" date="2015-05" db="EMBL/GenBank/DDBJ databases">
        <title>Distinctive expansion of gene families associated with plant cell wall degradation and secondary metabolism in the genomes of grapevine trunk pathogens.</title>
        <authorList>
            <person name="Lawrence D.P."/>
            <person name="Travadon R."/>
            <person name="Rolshausen P.E."/>
            <person name="Baumgartner K."/>
        </authorList>
    </citation>
    <scope>NUCLEOTIDE SEQUENCE [LARGE SCALE GENOMIC DNA]</scope>
    <source>
        <strain evidence="9">UCRPC4</strain>
    </source>
</reference>
<feature type="transmembrane region" description="Helical" evidence="8">
    <location>
        <begin position="203"/>
        <end position="225"/>
    </location>
</feature>
<feature type="transmembrane region" description="Helical" evidence="8">
    <location>
        <begin position="394"/>
        <end position="420"/>
    </location>
</feature>
<dbReference type="PANTHER" id="PTHR31806:SF8">
    <property type="entry name" value="TRANSPORTER, PUTATIVE (AFU_ORTHOLOGUE AFUA_2G03000)-RELATED"/>
    <property type="match status" value="1"/>
</dbReference>
<evidence type="ECO:0000256" key="3">
    <source>
        <dbReference type="ARBA" id="ARBA00022448"/>
    </source>
</evidence>
<keyword evidence="4 8" id="KW-0812">Transmembrane</keyword>
<dbReference type="GO" id="GO:0000329">
    <property type="term" value="C:fungal-type vacuole membrane"/>
    <property type="evidence" value="ECO:0007669"/>
    <property type="project" value="TreeGrafter"/>
</dbReference>
<accession>A0A0G2HIT4</accession>
<comment type="subcellular location">
    <subcellularLocation>
        <location evidence="1">Membrane</location>
        <topology evidence="1">Multi-pass membrane protein</topology>
    </subcellularLocation>
</comment>
<dbReference type="Proteomes" id="UP000053317">
    <property type="component" value="Unassembled WGS sequence"/>
</dbReference>
<protein>
    <submittedName>
        <fullName evidence="9">Putative nucleoside</fullName>
    </submittedName>
</protein>
<dbReference type="Pfam" id="PF02133">
    <property type="entry name" value="Transp_cyt_pur"/>
    <property type="match status" value="1"/>
</dbReference>
<evidence type="ECO:0000256" key="8">
    <source>
        <dbReference type="SAM" id="Phobius"/>
    </source>
</evidence>
<keyword evidence="6 8" id="KW-0472">Membrane</keyword>
<dbReference type="InterPro" id="IPR026030">
    <property type="entry name" value="Pur-cyt_permease_Fcy2/21/22"/>
</dbReference>
<feature type="transmembrane region" description="Helical" evidence="8">
    <location>
        <begin position="128"/>
        <end position="152"/>
    </location>
</feature>
<dbReference type="GO" id="GO:0022857">
    <property type="term" value="F:transmembrane transporter activity"/>
    <property type="evidence" value="ECO:0007669"/>
    <property type="project" value="InterPro"/>
</dbReference>
<evidence type="ECO:0000313" key="10">
    <source>
        <dbReference type="Proteomes" id="UP000053317"/>
    </source>
</evidence>
<evidence type="ECO:0000256" key="4">
    <source>
        <dbReference type="ARBA" id="ARBA00022692"/>
    </source>
</evidence>
<dbReference type="OrthoDB" id="5428495at2759"/>
<sequence>MTSNEEASTTPPTEKSFDEIAKQSQAHTHAAPHDLLDAVEAGTVETDGPKYMRGLTGRLERLMGVEARGIERVPESARPEKTAFSDFVVARYTMGWWPSKLPVLLNMVIMLGYGLVDCLIAGQNLSAVAGGSMTVIVGTIIAAAISLVVALFGIKLFHIYERYAFIPQLLVLFILVGVAGPKFNAGSATSGPNDVAVADRVSFFFLCAFAPLAWSPAACDFFVYFPPTSSRWEVFGSTLLGLSVSSFFMVLLGVVLASGALVNTDWSDAYEVSAGALITETLKPLGTFGNFCAVVLSLGLIANNIPGTYSAALGFQLLGRGFRMVPRFIWVIVSVLIYTVCACAGRNHLFDIFEDFLALMGYWTIMWTTMTLEEELIFRRKVGYNWEDWNKPSLLPIGIAALVAFCIGWVGAVLCMWQVYFTGPIAKLVGDGIDLGFPVSAAWTGIYPGIGTIAITDVIILRGYIYEEAPVAYSCVNRLVFPRLIDNHKSYSGFVKSQIEPKASWFSVPH</sequence>
<evidence type="ECO:0000256" key="6">
    <source>
        <dbReference type="ARBA" id="ARBA00023136"/>
    </source>
</evidence>
<proteinExistence type="inferred from homology"/>
<dbReference type="PANTHER" id="PTHR31806">
    <property type="entry name" value="PURINE-CYTOSINE PERMEASE FCY2-RELATED"/>
    <property type="match status" value="1"/>
</dbReference>
<feature type="compositionally biased region" description="Polar residues" evidence="7">
    <location>
        <begin position="1"/>
        <end position="13"/>
    </location>
</feature>
<evidence type="ECO:0000256" key="5">
    <source>
        <dbReference type="ARBA" id="ARBA00022989"/>
    </source>
</evidence>
<dbReference type="AlphaFoldDB" id="A0A0G2HIT4"/>